<evidence type="ECO:0000313" key="1">
    <source>
        <dbReference type="EMBL" id="TWU58754.1"/>
    </source>
</evidence>
<accession>A0A5C6FEY4</accession>
<keyword evidence="2" id="KW-1185">Reference proteome</keyword>
<dbReference type="OrthoDB" id="274817at2"/>
<reference evidence="1 2" key="1">
    <citation type="submission" date="2019-02" db="EMBL/GenBank/DDBJ databases">
        <title>Deep-cultivation of Planctomycetes and their phenomic and genomic characterization uncovers novel biology.</title>
        <authorList>
            <person name="Wiegand S."/>
            <person name="Jogler M."/>
            <person name="Boedeker C."/>
            <person name="Pinto D."/>
            <person name="Vollmers J."/>
            <person name="Rivas-Marin E."/>
            <person name="Kohn T."/>
            <person name="Peeters S.H."/>
            <person name="Heuer A."/>
            <person name="Rast P."/>
            <person name="Oberbeckmann S."/>
            <person name="Bunk B."/>
            <person name="Jeske O."/>
            <person name="Meyerdierks A."/>
            <person name="Storesund J.E."/>
            <person name="Kallscheuer N."/>
            <person name="Luecker S."/>
            <person name="Lage O.M."/>
            <person name="Pohl T."/>
            <person name="Merkel B.J."/>
            <person name="Hornburger P."/>
            <person name="Mueller R.-W."/>
            <person name="Bruemmer F."/>
            <person name="Labrenz M."/>
            <person name="Spormann A.M."/>
            <person name="Op Den Camp H."/>
            <person name="Overmann J."/>
            <person name="Amann R."/>
            <person name="Jetten M.S.M."/>
            <person name="Mascher T."/>
            <person name="Medema M.H."/>
            <person name="Devos D.P."/>
            <person name="Kaster A.-K."/>
            <person name="Ovreas L."/>
            <person name="Rohde M."/>
            <person name="Galperin M.Y."/>
            <person name="Jogler C."/>
        </authorList>
    </citation>
    <scope>NUCLEOTIDE SEQUENCE [LARGE SCALE GENOMIC DNA]</scope>
    <source>
        <strain evidence="1 2">Poly51</strain>
    </source>
</reference>
<gene>
    <name evidence="1" type="ORF">Poly51_15340</name>
</gene>
<dbReference type="Proteomes" id="UP000318288">
    <property type="component" value="Unassembled WGS sequence"/>
</dbReference>
<comment type="caution">
    <text evidence="1">The sequence shown here is derived from an EMBL/GenBank/DDBJ whole genome shotgun (WGS) entry which is preliminary data.</text>
</comment>
<evidence type="ECO:0000313" key="2">
    <source>
        <dbReference type="Proteomes" id="UP000318288"/>
    </source>
</evidence>
<dbReference type="RefSeq" id="WP_146455868.1">
    <property type="nucleotide sequence ID" value="NZ_SJPW01000002.1"/>
</dbReference>
<organism evidence="1 2">
    <name type="scientific">Rubripirellula tenax</name>
    <dbReference type="NCBI Taxonomy" id="2528015"/>
    <lineage>
        <taxon>Bacteria</taxon>
        <taxon>Pseudomonadati</taxon>
        <taxon>Planctomycetota</taxon>
        <taxon>Planctomycetia</taxon>
        <taxon>Pirellulales</taxon>
        <taxon>Pirellulaceae</taxon>
        <taxon>Rubripirellula</taxon>
    </lineage>
</organism>
<proteinExistence type="predicted"/>
<dbReference type="AlphaFoldDB" id="A0A5C6FEY4"/>
<protein>
    <submittedName>
        <fullName evidence="1">Uncharacterized protein</fullName>
    </submittedName>
</protein>
<sequence>MKPASTLPRYLIGWDHSQPMGPVRDVVAATHRLHEISVFSDEGLATLIDGHPRSAIEITTMGDNPAYPNERRFGDLGPHDGHSLLEMVRRSRLSLVLKDIQNQHPLLREVMVRLVDELAEVCPRGRTSHIHGDIVIESPGAMEYLNCDAVPTTRWQVRGSRQVWTYPVSDSAVTSQAIDSRVKGCPSHPSSLYYEPAIEGESETFDVPVGRCVQLPILAPYRTTVGESMSVSLRTRHIDQSSRKQLEGFLGRMALGNRIGLKTTRPSDHHRILNRITATMHQVAGRVLCRRWLNPTALMDQTSIVESTFQIDPSALRCVRLLSPSETVHAVSNERRSPAIAPNLFPTFLTSPFAVNET</sequence>
<dbReference type="EMBL" id="SJPW01000002">
    <property type="protein sequence ID" value="TWU58754.1"/>
    <property type="molecule type" value="Genomic_DNA"/>
</dbReference>
<name>A0A5C6FEY4_9BACT</name>